<dbReference type="InterPro" id="IPR011629">
    <property type="entry name" value="CobW-like_C"/>
</dbReference>
<dbReference type="PANTHER" id="PTHR13748:SF62">
    <property type="entry name" value="COBW DOMAIN-CONTAINING PROTEIN"/>
    <property type="match status" value="1"/>
</dbReference>
<keyword evidence="2" id="KW-0378">Hydrolase</keyword>
<dbReference type="Gene3D" id="3.30.1220.10">
    <property type="entry name" value="CobW-like, C-terminal domain"/>
    <property type="match status" value="1"/>
</dbReference>
<comment type="similarity">
    <text evidence="4">Belongs to the SIMIBI class G3E GTPase family. ZNG1 subfamily.</text>
</comment>
<sequence>MIPVQLVTGFLGAGKTTYMNRLLAATDEKICLIVNELGSVNIDEQLIVKMDQEQIELSNGCICCSIQNDLSKTFYQLVAKKETFDRIIIETTGVADPAPIIQTIYYDEYLRQHFKMNAILTVVDASQMDRELFKEGIHQIAYADLILLNKTDLVSVEELDQARQRIEQLNPTVRIVETVQTVGDYELLENTFQLSRVDEQKLSQLTEMSESVSSLRAITLNAERPLSRERVTRYVREVLMHYEDSIYRMKAIVRLKGENRKFVIQATNQLMGATFANEVHEGDRSVFVWIGKELDAEALARGLKSCEVEQNEAHSS</sequence>
<dbReference type="SUPFAM" id="SSF52540">
    <property type="entry name" value="P-loop containing nucleoside triphosphate hydrolases"/>
    <property type="match status" value="1"/>
</dbReference>
<dbReference type="Proteomes" id="UP001213680">
    <property type="component" value="Chromosome"/>
</dbReference>
<evidence type="ECO:0000256" key="3">
    <source>
        <dbReference type="ARBA" id="ARBA00023186"/>
    </source>
</evidence>
<proteinExistence type="inferred from homology"/>
<dbReference type="PANTHER" id="PTHR13748">
    <property type="entry name" value="COBW-RELATED"/>
    <property type="match status" value="1"/>
</dbReference>
<keyword evidence="1" id="KW-0547">Nucleotide-binding</keyword>
<name>A0ABY7X254_9BACL</name>
<dbReference type="SMART" id="SM00833">
    <property type="entry name" value="CobW_C"/>
    <property type="match status" value="1"/>
</dbReference>
<dbReference type="Pfam" id="PF02492">
    <property type="entry name" value="cobW"/>
    <property type="match status" value="1"/>
</dbReference>
<comment type="catalytic activity">
    <reaction evidence="5">
        <text>GTP + H2O = GDP + phosphate + H(+)</text>
        <dbReference type="Rhea" id="RHEA:19669"/>
        <dbReference type="ChEBI" id="CHEBI:15377"/>
        <dbReference type="ChEBI" id="CHEBI:15378"/>
        <dbReference type="ChEBI" id="CHEBI:37565"/>
        <dbReference type="ChEBI" id="CHEBI:43474"/>
        <dbReference type="ChEBI" id="CHEBI:58189"/>
    </reaction>
    <physiologicalReaction direction="left-to-right" evidence="5">
        <dbReference type="Rhea" id="RHEA:19670"/>
    </physiologicalReaction>
</comment>
<keyword evidence="8" id="KW-1185">Reference proteome</keyword>
<feature type="domain" description="CobW C-terminal" evidence="6">
    <location>
        <begin position="215"/>
        <end position="307"/>
    </location>
</feature>
<dbReference type="Pfam" id="PF07683">
    <property type="entry name" value="CobW_C"/>
    <property type="match status" value="1"/>
</dbReference>
<evidence type="ECO:0000256" key="2">
    <source>
        <dbReference type="ARBA" id="ARBA00022801"/>
    </source>
</evidence>
<dbReference type="RefSeq" id="WP_274357616.1">
    <property type="nucleotide sequence ID" value="NZ_CP118099.1"/>
</dbReference>
<keyword evidence="3" id="KW-0143">Chaperone</keyword>
<dbReference type="SUPFAM" id="SSF90002">
    <property type="entry name" value="Hypothetical protein YjiA, C-terminal domain"/>
    <property type="match status" value="1"/>
</dbReference>
<dbReference type="InterPro" id="IPR003495">
    <property type="entry name" value="CobW/HypB/UreG_nucleotide-bd"/>
</dbReference>
<gene>
    <name evidence="7" type="ORF">PTI97_06550</name>
</gene>
<dbReference type="InterPro" id="IPR036627">
    <property type="entry name" value="CobW-likC_sf"/>
</dbReference>
<dbReference type="CDD" id="cd03112">
    <property type="entry name" value="CobW-like"/>
    <property type="match status" value="1"/>
</dbReference>
<reference evidence="7 8" key="1">
    <citation type="submission" date="2023-02" db="EMBL/GenBank/DDBJ databases">
        <title>A bacterium isolated from plastisphere.</title>
        <authorList>
            <person name="Sun Y."/>
        </authorList>
    </citation>
    <scope>NUCLEOTIDE SEQUENCE [LARGE SCALE GENOMIC DNA]</scope>
    <source>
        <strain evidence="8">a-1</strain>
    </source>
</reference>
<organism evidence="7 8">
    <name type="scientific">Exiguobacterium marinum</name>
    <dbReference type="NCBI Taxonomy" id="273528"/>
    <lineage>
        <taxon>Bacteria</taxon>
        <taxon>Bacillati</taxon>
        <taxon>Bacillota</taxon>
        <taxon>Bacilli</taxon>
        <taxon>Bacillales</taxon>
        <taxon>Bacillales Family XII. Incertae Sedis</taxon>
        <taxon>Exiguobacterium</taxon>
    </lineage>
</organism>
<evidence type="ECO:0000256" key="1">
    <source>
        <dbReference type="ARBA" id="ARBA00022741"/>
    </source>
</evidence>
<dbReference type="EMBL" id="CP118099">
    <property type="protein sequence ID" value="WDH77172.1"/>
    <property type="molecule type" value="Genomic_DNA"/>
</dbReference>
<dbReference type="InterPro" id="IPR051316">
    <property type="entry name" value="Zinc-reg_GTPase_activator"/>
</dbReference>
<accession>A0ABY7X254</accession>
<evidence type="ECO:0000256" key="4">
    <source>
        <dbReference type="ARBA" id="ARBA00034320"/>
    </source>
</evidence>
<evidence type="ECO:0000313" key="8">
    <source>
        <dbReference type="Proteomes" id="UP001213680"/>
    </source>
</evidence>
<dbReference type="Gene3D" id="3.40.50.300">
    <property type="entry name" value="P-loop containing nucleotide triphosphate hydrolases"/>
    <property type="match status" value="1"/>
</dbReference>
<evidence type="ECO:0000313" key="7">
    <source>
        <dbReference type="EMBL" id="WDH77172.1"/>
    </source>
</evidence>
<evidence type="ECO:0000259" key="6">
    <source>
        <dbReference type="SMART" id="SM00833"/>
    </source>
</evidence>
<dbReference type="InterPro" id="IPR027417">
    <property type="entry name" value="P-loop_NTPase"/>
</dbReference>
<protein>
    <submittedName>
        <fullName evidence="7">GTP-binding protein</fullName>
    </submittedName>
</protein>
<evidence type="ECO:0000256" key="5">
    <source>
        <dbReference type="ARBA" id="ARBA00049117"/>
    </source>
</evidence>